<evidence type="ECO:0000313" key="2">
    <source>
        <dbReference type="EMBL" id="MFC5750359.1"/>
    </source>
</evidence>
<feature type="domain" description="DUF397" evidence="1">
    <location>
        <begin position="9"/>
        <end position="62"/>
    </location>
</feature>
<accession>A0ABW1A8S8</accession>
<dbReference type="EMBL" id="JBHSON010000053">
    <property type="protein sequence ID" value="MFC5750359.1"/>
    <property type="molecule type" value="Genomic_DNA"/>
</dbReference>
<comment type="caution">
    <text evidence="2">The sequence shown here is derived from an EMBL/GenBank/DDBJ whole genome shotgun (WGS) entry which is preliminary data.</text>
</comment>
<evidence type="ECO:0000313" key="3">
    <source>
        <dbReference type="Proteomes" id="UP001596074"/>
    </source>
</evidence>
<dbReference type="Pfam" id="PF04149">
    <property type="entry name" value="DUF397"/>
    <property type="match status" value="1"/>
</dbReference>
<protein>
    <submittedName>
        <fullName evidence="2">DUF397 domain-containing protein</fullName>
    </submittedName>
</protein>
<keyword evidence="3" id="KW-1185">Reference proteome</keyword>
<dbReference type="Proteomes" id="UP001596074">
    <property type="component" value="Unassembled WGS sequence"/>
</dbReference>
<sequence length="68" mass="7388">MSFVILSGATWRKSSRSQLGGTECVEIAAIGPICAFRDSKDPHGDVIAVHPEVWRKLLLDIKSGAHDL</sequence>
<proteinExistence type="predicted"/>
<gene>
    <name evidence="2" type="ORF">ACFPZN_32440</name>
</gene>
<organism evidence="2 3">
    <name type="scientific">Actinomadura rugatobispora</name>
    <dbReference type="NCBI Taxonomy" id="1994"/>
    <lineage>
        <taxon>Bacteria</taxon>
        <taxon>Bacillati</taxon>
        <taxon>Actinomycetota</taxon>
        <taxon>Actinomycetes</taxon>
        <taxon>Streptosporangiales</taxon>
        <taxon>Thermomonosporaceae</taxon>
        <taxon>Actinomadura</taxon>
    </lineage>
</organism>
<evidence type="ECO:0000259" key="1">
    <source>
        <dbReference type="Pfam" id="PF04149"/>
    </source>
</evidence>
<reference evidence="3" key="1">
    <citation type="journal article" date="2019" name="Int. J. Syst. Evol. Microbiol.">
        <title>The Global Catalogue of Microorganisms (GCM) 10K type strain sequencing project: providing services to taxonomists for standard genome sequencing and annotation.</title>
        <authorList>
            <consortium name="The Broad Institute Genomics Platform"/>
            <consortium name="The Broad Institute Genome Sequencing Center for Infectious Disease"/>
            <person name="Wu L."/>
            <person name="Ma J."/>
        </authorList>
    </citation>
    <scope>NUCLEOTIDE SEQUENCE [LARGE SCALE GENOMIC DNA]</scope>
    <source>
        <strain evidence="3">KCTC 42087</strain>
    </source>
</reference>
<dbReference type="InterPro" id="IPR007278">
    <property type="entry name" value="DUF397"/>
</dbReference>
<dbReference type="RefSeq" id="WP_378286099.1">
    <property type="nucleotide sequence ID" value="NZ_JBHSON010000053.1"/>
</dbReference>
<name>A0ABW1A8S8_9ACTN</name>